<dbReference type="EMBL" id="GBEZ01010963">
    <property type="protein sequence ID" value="JAC74772.1"/>
    <property type="molecule type" value="Transcribed_RNA"/>
</dbReference>
<name>A0A061RPF0_9CHLO</name>
<gene>
    <name evidence="2" type="ORF">TSPGSL018_25049</name>
</gene>
<sequence length="78" mass="7852">AVDRGEGNLQGRAEDLPPRGGGQSVTVIISAPASDEPGRANERGGQRGDAEGEMRAGGDNNGGQSVSDPGERPRIKGG</sequence>
<evidence type="ECO:0000256" key="1">
    <source>
        <dbReference type="SAM" id="MobiDB-lite"/>
    </source>
</evidence>
<proteinExistence type="predicted"/>
<feature type="region of interest" description="Disordered" evidence="1">
    <location>
        <begin position="1"/>
        <end position="78"/>
    </location>
</feature>
<organism evidence="2">
    <name type="scientific">Tetraselmis sp. GSL018</name>
    <dbReference type="NCBI Taxonomy" id="582737"/>
    <lineage>
        <taxon>Eukaryota</taxon>
        <taxon>Viridiplantae</taxon>
        <taxon>Chlorophyta</taxon>
        <taxon>core chlorophytes</taxon>
        <taxon>Chlorodendrophyceae</taxon>
        <taxon>Chlorodendrales</taxon>
        <taxon>Chlorodendraceae</taxon>
        <taxon>Tetraselmis</taxon>
    </lineage>
</organism>
<feature type="compositionally biased region" description="Basic and acidic residues" evidence="1">
    <location>
        <begin position="1"/>
        <end position="17"/>
    </location>
</feature>
<evidence type="ECO:0000313" key="2">
    <source>
        <dbReference type="EMBL" id="JAC74772.1"/>
    </source>
</evidence>
<feature type="non-terminal residue" evidence="2">
    <location>
        <position position="1"/>
    </location>
</feature>
<accession>A0A061RPF0</accession>
<dbReference type="AlphaFoldDB" id="A0A061RPF0"/>
<feature type="compositionally biased region" description="Basic and acidic residues" evidence="1">
    <location>
        <begin position="69"/>
        <end position="78"/>
    </location>
</feature>
<protein>
    <submittedName>
        <fullName evidence="2">Uncharacterized protein</fullName>
    </submittedName>
</protein>
<feature type="non-terminal residue" evidence="2">
    <location>
        <position position="78"/>
    </location>
</feature>
<reference evidence="2" key="1">
    <citation type="submission" date="2014-05" db="EMBL/GenBank/DDBJ databases">
        <title>The transcriptome of the halophilic microalga Tetraselmis sp. GSL018 isolated from the Great Salt Lake, Utah.</title>
        <authorList>
            <person name="Jinkerson R.E."/>
            <person name="D'Adamo S."/>
            <person name="Posewitz M.C."/>
        </authorList>
    </citation>
    <scope>NUCLEOTIDE SEQUENCE</scope>
    <source>
        <strain evidence="2">GSL018</strain>
    </source>
</reference>
<feature type="compositionally biased region" description="Basic and acidic residues" evidence="1">
    <location>
        <begin position="36"/>
        <end position="56"/>
    </location>
</feature>